<dbReference type="InterPro" id="IPR001789">
    <property type="entry name" value="Sig_transdc_resp-reg_receiver"/>
</dbReference>
<feature type="domain" description="Response regulatory" evidence="3">
    <location>
        <begin position="12"/>
        <end position="121"/>
    </location>
</feature>
<evidence type="ECO:0000313" key="4">
    <source>
        <dbReference type="EMBL" id="MBR0551870.1"/>
    </source>
</evidence>
<proteinExistence type="predicted"/>
<dbReference type="PROSITE" id="PS50110">
    <property type="entry name" value="RESPONSE_REGULATORY"/>
    <property type="match status" value="1"/>
</dbReference>
<dbReference type="SUPFAM" id="SSF52172">
    <property type="entry name" value="CheY-like"/>
    <property type="match status" value="1"/>
</dbReference>
<organism evidence="4 5">
    <name type="scientific">Stakelama marina</name>
    <dbReference type="NCBI Taxonomy" id="2826939"/>
    <lineage>
        <taxon>Bacteria</taxon>
        <taxon>Pseudomonadati</taxon>
        <taxon>Pseudomonadota</taxon>
        <taxon>Alphaproteobacteria</taxon>
        <taxon>Sphingomonadales</taxon>
        <taxon>Sphingomonadaceae</taxon>
        <taxon>Stakelama</taxon>
    </lineage>
</organism>
<name>A0A8T4IBD3_9SPHN</name>
<dbReference type="SMART" id="SM00448">
    <property type="entry name" value="REC"/>
    <property type="match status" value="1"/>
</dbReference>
<dbReference type="PANTHER" id="PTHR44591">
    <property type="entry name" value="STRESS RESPONSE REGULATOR PROTEIN 1"/>
    <property type="match status" value="1"/>
</dbReference>
<gene>
    <name evidence="4" type="ORF">J7S20_05050</name>
</gene>
<dbReference type="InterPro" id="IPR050595">
    <property type="entry name" value="Bact_response_regulator"/>
</dbReference>
<evidence type="ECO:0000256" key="2">
    <source>
        <dbReference type="PROSITE-ProRule" id="PRU00169"/>
    </source>
</evidence>
<sequence length="143" mass="15398">MLFGKKKRRIHNILIVEDEPLVAFDNEHLLGDEGFEIVDTTDSVTEAIAVIDGDMPVDLVLVDVKLKDGSGIDVAKAAHDAGMRVLFVTGNCPTEARELASGCLAKPYSPRDLLAAIDAIEAVADGKKHKKLPRNFSLFAADA</sequence>
<reference evidence="4" key="1">
    <citation type="submission" date="2021-04" db="EMBL/GenBank/DDBJ databases">
        <title>Ouciella asimina sp. nov., isolated from the surface seawater in the hydrothermal field of Okinawa Trough.</title>
        <authorList>
            <person name="Shuang W."/>
        </authorList>
    </citation>
    <scope>NUCLEOTIDE SEQUENCE</scope>
    <source>
        <strain evidence="4">LXI357</strain>
    </source>
</reference>
<keyword evidence="1 2" id="KW-0597">Phosphoprotein</keyword>
<protein>
    <submittedName>
        <fullName evidence="4">Response regulator</fullName>
    </submittedName>
</protein>
<evidence type="ECO:0000259" key="3">
    <source>
        <dbReference type="PROSITE" id="PS50110"/>
    </source>
</evidence>
<dbReference type="Gene3D" id="3.40.50.2300">
    <property type="match status" value="1"/>
</dbReference>
<dbReference type="RefSeq" id="WP_284053128.1">
    <property type="nucleotide sequence ID" value="NZ_JAGRQC010000001.1"/>
</dbReference>
<dbReference type="InterPro" id="IPR011006">
    <property type="entry name" value="CheY-like_superfamily"/>
</dbReference>
<keyword evidence="5" id="KW-1185">Reference proteome</keyword>
<comment type="caution">
    <text evidence="4">The sequence shown here is derived from an EMBL/GenBank/DDBJ whole genome shotgun (WGS) entry which is preliminary data.</text>
</comment>
<dbReference type="PANTHER" id="PTHR44591:SF21">
    <property type="entry name" value="TWO-COMPONENT RESPONSE REGULATOR"/>
    <property type="match status" value="1"/>
</dbReference>
<evidence type="ECO:0000256" key="1">
    <source>
        <dbReference type="ARBA" id="ARBA00022553"/>
    </source>
</evidence>
<dbReference type="GO" id="GO:0000160">
    <property type="term" value="P:phosphorelay signal transduction system"/>
    <property type="evidence" value="ECO:0007669"/>
    <property type="project" value="InterPro"/>
</dbReference>
<dbReference type="Proteomes" id="UP000676996">
    <property type="component" value="Unassembled WGS sequence"/>
</dbReference>
<evidence type="ECO:0000313" key="5">
    <source>
        <dbReference type="Proteomes" id="UP000676996"/>
    </source>
</evidence>
<dbReference type="AlphaFoldDB" id="A0A8T4IBD3"/>
<feature type="modified residue" description="4-aspartylphosphate" evidence="2">
    <location>
        <position position="63"/>
    </location>
</feature>
<accession>A0A8T4IBD3</accession>
<dbReference type="EMBL" id="JAGRQC010000001">
    <property type="protein sequence ID" value="MBR0551870.1"/>
    <property type="molecule type" value="Genomic_DNA"/>
</dbReference>
<dbReference type="Pfam" id="PF00072">
    <property type="entry name" value="Response_reg"/>
    <property type="match status" value="1"/>
</dbReference>